<dbReference type="PANTHER" id="PTHR39319:SF1">
    <property type="entry name" value="SI:DKEY-256H2.1"/>
    <property type="match status" value="1"/>
</dbReference>
<accession>A0AAW0NDP0</accession>
<dbReference type="InterPro" id="IPR053251">
    <property type="entry name" value="N-glycanase"/>
</dbReference>
<dbReference type="Proteomes" id="UP001460270">
    <property type="component" value="Unassembled WGS sequence"/>
</dbReference>
<protein>
    <submittedName>
        <fullName evidence="2">Uncharacterized protein</fullName>
    </submittedName>
</protein>
<feature type="region of interest" description="Disordered" evidence="1">
    <location>
        <begin position="110"/>
        <end position="153"/>
    </location>
</feature>
<proteinExistence type="predicted"/>
<name>A0AAW0NDP0_9GOBI</name>
<dbReference type="PANTHER" id="PTHR39319">
    <property type="entry name" value="SI:DKEY-256H2.1"/>
    <property type="match status" value="1"/>
</dbReference>
<organism evidence="2 3">
    <name type="scientific">Mugilogobius chulae</name>
    <name type="common">yellowstripe goby</name>
    <dbReference type="NCBI Taxonomy" id="88201"/>
    <lineage>
        <taxon>Eukaryota</taxon>
        <taxon>Metazoa</taxon>
        <taxon>Chordata</taxon>
        <taxon>Craniata</taxon>
        <taxon>Vertebrata</taxon>
        <taxon>Euteleostomi</taxon>
        <taxon>Actinopterygii</taxon>
        <taxon>Neopterygii</taxon>
        <taxon>Teleostei</taxon>
        <taxon>Neoteleostei</taxon>
        <taxon>Acanthomorphata</taxon>
        <taxon>Gobiaria</taxon>
        <taxon>Gobiiformes</taxon>
        <taxon>Gobioidei</taxon>
        <taxon>Gobiidae</taxon>
        <taxon>Gobionellinae</taxon>
        <taxon>Mugilogobius</taxon>
    </lineage>
</organism>
<evidence type="ECO:0000256" key="1">
    <source>
        <dbReference type="SAM" id="MobiDB-lite"/>
    </source>
</evidence>
<reference evidence="3" key="1">
    <citation type="submission" date="2024-04" db="EMBL/GenBank/DDBJ databases">
        <title>Salinicola lusitanus LLJ914,a marine bacterium isolated from the Okinawa Trough.</title>
        <authorList>
            <person name="Li J."/>
        </authorList>
    </citation>
    <scope>NUCLEOTIDE SEQUENCE [LARGE SCALE GENOMIC DNA]</scope>
</reference>
<sequence>MTDGNTTCVCPCVCEEECVRVGVCLCVRGMRGGVSLVRFTSFLPPQTESNRKRCPNQTGASGRNGSSSDRHVMRARGKHGPPVSAVPRPSRVGRCCCCECDSCSCDRGRAGADTGETRGETEEGDSGRAEEEERGWGRKPHRTSPNSLEPGDPAPAFTVPTLDGPFQYEPGVFRGSLIIHAFTNQSAFLESVWGSEEALVPLVQGLPESAHVLLMSLDDSAMSDVLWMREQLYRAATRAFMDKSVLSRLHFYPLPVFFLGNWIPAVLYSWMCSGHNCGLPQAVFSSSGDTPKPS</sequence>
<comment type="caution">
    <text evidence="2">The sequence shown here is derived from an EMBL/GenBank/DDBJ whole genome shotgun (WGS) entry which is preliminary data.</text>
</comment>
<feature type="compositionally biased region" description="Basic and acidic residues" evidence="1">
    <location>
        <begin position="110"/>
        <end position="136"/>
    </location>
</feature>
<dbReference type="EMBL" id="JBBPFD010000015">
    <property type="protein sequence ID" value="KAK7895437.1"/>
    <property type="molecule type" value="Genomic_DNA"/>
</dbReference>
<feature type="compositionally biased region" description="Polar residues" evidence="1">
    <location>
        <begin position="55"/>
        <end position="67"/>
    </location>
</feature>
<gene>
    <name evidence="2" type="ORF">WMY93_020762</name>
</gene>
<evidence type="ECO:0000313" key="3">
    <source>
        <dbReference type="Proteomes" id="UP001460270"/>
    </source>
</evidence>
<evidence type="ECO:0000313" key="2">
    <source>
        <dbReference type="EMBL" id="KAK7895437.1"/>
    </source>
</evidence>
<feature type="region of interest" description="Disordered" evidence="1">
    <location>
        <begin position="47"/>
        <end position="87"/>
    </location>
</feature>
<keyword evidence="3" id="KW-1185">Reference proteome</keyword>
<dbReference type="AlphaFoldDB" id="A0AAW0NDP0"/>